<reference evidence="2 3" key="1">
    <citation type="submission" date="2024-09" db="EMBL/GenBank/DDBJ databases">
        <authorList>
            <person name="Sun Q."/>
            <person name="Mori K."/>
        </authorList>
    </citation>
    <scope>NUCLEOTIDE SEQUENCE [LARGE SCALE GENOMIC DNA]</scope>
    <source>
        <strain evidence="2 3">CCM 7609</strain>
    </source>
</reference>
<evidence type="ECO:0000256" key="1">
    <source>
        <dbReference type="SAM" id="MobiDB-lite"/>
    </source>
</evidence>
<feature type="compositionally biased region" description="Low complexity" evidence="1">
    <location>
        <begin position="1"/>
        <end position="10"/>
    </location>
</feature>
<evidence type="ECO:0000313" key="2">
    <source>
        <dbReference type="EMBL" id="MFB9071507.1"/>
    </source>
</evidence>
<feature type="compositionally biased region" description="Low complexity" evidence="1">
    <location>
        <begin position="30"/>
        <end position="46"/>
    </location>
</feature>
<sequence length="63" mass="6397">MGALRAALPRLRGRGRRAGMGPAADRRAARPGAGVRADPAGPDARGTGTGRVRGEVLRLRGGP</sequence>
<comment type="caution">
    <text evidence="2">The sequence shown here is derived from an EMBL/GenBank/DDBJ whole genome shotgun (WGS) entry which is preliminary data.</text>
</comment>
<organism evidence="2 3">
    <name type="scientific">Citricoccus parietis</name>
    <dbReference type="NCBI Taxonomy" id="592307"/>
    <lineage>
        <taxon>Bacteria</taxon>
        <taxon>Bacillati</taxon>
        <taxon>Actinomycetota</taxon>
        <taxon>Actinomycetes</taxon>
        <taxon>Micrococcales</taxon>
        <taxon>Micrococcaceae</taxon>
        <taxon>Citricoccus</taxon>
    </lineage>
</organism>
<dbReference type="Proteomes" id="UP001589575">
    <property type="component" value="Unassembled WGS sequence"/>
</dbReference>
<feature type="region of interest" description="Disordered" evidence="1">
    <location>
        <begin position="1"/>
        <end position="63"/>
    </location>
</feature>
<feature type="compositionally biased region" description="Basic and acidic residues" evidence="1">
    <location>
        <begin position="52"/>
        <end position="63"/>
    </location>
</feature>
<dbReference type="EMBL" id="JBHMFI010000001">
    <property type="protein sequence ID" value="MFB9071507.1"/>
    <property type="molecule type" value="Genomic_DNA"/>
</dbReference>
<evidence type="ECO:0000313" key="3">
    <source>
        <dbReference type="Proteomes" id="UP001589575"/>
    </source>
</evidence>
<gene>
    <name evidence="2" type="ORF">ACFFX0_09950</name>
</gene>
<name>A0ABV5FXV2_9MICC</name>
<protein>
    <submittedName>
        <fullName evidence="2">Uncharacterized protein</fullName>
    </submittedName>
</protein>
<proteinExistence type="predicted"/>
<keyword evidence="3" id="KW-1185">Reference proteome</keyword>
<accession>A0ABV5FXV2</accession>